<sequence length="237" mass="26802">MFESGFFGPDGSSFGNVHPPAYIEHEAPKRSKGPIIEELDSDDENEEANKEKRENPRKHGWSSKEPYVEEPDGAEVRKIKLLQHKNEQNGLNVMGSQPQSHSVTSQSSTVTYGGADGAYYISSKTRMTDIDGVTIEESKEADTAKWQATHRVSRGLQNKTISLVLKRRGRERLGGICLAGMEVLLGRIPWRLVAVHRLNREAREFGHFHPRSSHISQRGWHPMLQAELDLLTHKTWK</sequence>
<reference evidence="6" key="1">
    <citation type="submission" date="2018-02" db="EMBL/GenBank/DDBJ databases">
        <title>Rhizophora mucronata_Transcriptome.</title>
        <authorList>
            <person name="Meera S.P."/>
            <person name="Sreeshan A."/>
            <person name="Augustine A."/>
        </authorList>
    </citation>
    <scope>NUCLEOTIDE SEQUENCE</scope>
    <source>
        <tissue evidence="6">Leaf</tissue>
    </source>
</reference>
<comment type="similarity">
    <text evidence="2">Belongs to the MLF family.</text>
</comment>
<evidence type="ECO:0000256" key="3">
    <source>
        <dbReference type="ARBA" id="ARBA00022490"/>
    </source>
</evidence>
<dbReference type="EMBL" id="GGEC01031075">
    <property type="protein sequence ID" value="MBX11559.1"/>
    <property type="molecule type" value="Transcribed_RNA"/>
</dbReference>
<feature type="region of interest" description="Disordered" evidence="5">
    <location>
        <begin position="1"/>
        <end position="72"/>
    </location>
</feature>
<accession>A0A2P2L0R0</accession>
<evidence type="ECO:0000256" key="2">
    <source>
        <dbReference type="ARBA" id="ARBA00008332"/>
    </source>
</evidence>
<comment type="subcellular location">
    <subcellularLocation>
        <location evidence="1">Cytoplasm</location>
    </subcellularLocation>
</comment>
<dbReference type="GO" id="GO:0005737">
    <property type="term" value="C:cytoplasm"/>
    <property type="evidence" value="ECO:0007669"/>
    <property type="project" value="UniProtKB-SubCell"/>
</dbReference>
<dbReference type="PANTHER" id="PTHR13105">
    <property type="entry name" value="MYELOID LEUKEMIA FACTOR"/>
    <property type="match status" value="1"/>
</dbReference>
<evidence type="ECO:0000256" key="5">
    <source>
        <dbReference type="SAM" id="MobiDB-lite"/>
    </source>
</evidence>
<feature type="compositionally biased region" description="Low complexity" evidence="5">
    <location>
        <begin position="1"/>
        <end position="15"/>
    </location>
</feature>
<protein>
    <submittedName>
        <fullName evidence="6">Uncharacterized protein</fullName>
    </submittedName>
</protein>
<evidence type="ECO:0000256" key="4">
    <source>
        <dbReference type="ARBA" id="ARBA00022553"/>
    </source>
</evidence>
<keyword evidence="3" id="KW-0963">Cytoplasm</keyword>
<proteinExistence type="inferred from homology"/>
<name>A0A2P2L0R0_RHIMU</name>
<feature type="compositionally biased region" description="Acidic residues" evidence="5">
    <location>
        <begin position="37"/>
        <end position="46"/>
    </location>
</feature>
<evidence type="ECO:0000313" key="6">
    <source>
        <dbReference type="EMBL" id="MBX11559.1"/>
    </source>
</evidence>
<evidence type="ECO:0000256" key="1">
    <source>
        <dbReference type="ARBA" id="ARBA00004496"/>
    </source>
</evidence>
<keyword evidence="4" id="KW-0597">Phosphoprotein</keyword>
<dbReference type="AlphaFoldDB" id="A0A2P2L0R0"/>
<organism evidence="6">
    <name type="scientific">Rhizophora mucronata</name>
    <name type="common">Asiatic mangrove</name>
    <dbReference type="NCBI Taxonomy" id="61149"/>
    <lineage>
        <taxon>Eukaryota</taxon>
        <taxon>Viridiplantae</taxon>
        <taxon>Streptophyta</taxon>
        <taxon>Embryophyta</taxon>
        <taxon>Tracheophyta</taxon>
        <taxon>Spermatophyta</taxon>
        <taxon>Magnoliopsida</taxon>
        <taxon>eudicotyledons</taxon>
        <taxon>Gunneridae</taxon>
        <taxon>Pentapetalae</taxon>
        <taxon>rosids</taxon>
        <taxon>fabids</taxon>
        <taxon>Malpighiales</taxon>
        <taxon>Rhizophoraceae</taxon>
        <taxon>Rhizophora</taxon>
    </lineage>
</organism>
<dbReference type="InterPro" id="IPR019376">
    <property type="entry name" value="Myeloid_leukemia_factor"/>
</dbReference>